<dbReference type="EMBL" id="DF820464">
    <property type="protein sequence ID" value="GAK56476.1"/>
    <property type="molecule type" value="Genomic_DNA"/>
</dbReference>
<evidence type="ECO:0000313" key="2">
    <source>
        <dbReference type="Proteomes" id="UP000030661"/>
    </source>
</evidence>
<evidence type="ECO:0000313" key="1">
    <source>
        <dbReference type="EMBL" id="GAK56476.1"/>
    </source>
</evidence>
<reference evidence="1" key="1">
    <citation type="journal article" date="2015" name="PeerJ">
        <title>First genomic representation of candidate bacterial phylum KSB3 points to enhanced environmental sensing as a trigger of wastewater bulking.</title>
        <authorList>
            <person name="Sekiguchi Y."/>
            <person name="Ohashi A."/>
            <person name="Parks D.H."/>
            <person name="Yamauchi T."/>
            <person name="Tyson G.W."/>
            <person name="Hugenholtz P."/>
        </authorList>
    </citation>
    <scope>NUCLEOTIDE SEQUENCE [LARGE SCALE GENOMIC DNA]</scope>
</reference>
<gene>
    <name evidence="1" type="ORF">U27_03438</name>
</gene>
<dbReference type="AlphaFoldDB" id="A0A081BVX1"/>
<name>A0A081BVX1_VECG1</name>
<sequence>MYSSDHLVFCERLSEFPKQFTSKNVTNYYLMNVITQFNRTTLRILSTKKWLSLEKYYGTEDIPFAREELKSITPFTHDFQNSRHVQEGACVRHPASHLDWPRG</sequence>
<organism evidence="1">
    <name type="scientific">Vecturithrix granuli</name>
    <dbReference type="NCBI Taxonomy" id="1499967"/>
    <lineage>
        <taxon>Bacteria</taxon>
        <taxon>Candidatus Moduliflexota</taxon>
        <taxon>Candidatus Vecturitrichia</taxon>
        <taxon>Candidatus Vecturitrichales</taxon>
        <taxon>Candidatus Vecturitrichaceae</taxon>
        <taxon>Candidatus Vecturithrix</taxon>
    </lineage>
</organism>
<dbReference type="Proteomes" id="UP000030661">
    <property type="component" value="Unassembled WGS sequence"/>
</dbReference>
<proteinExistence type="predicted"/>
<accession>A0A081BVX1</accession>
<protein>
    <submittedName>
        <fullName evidence="1">Uncharacterized protein</fullName>
    </submittedName>
</protein>
<keyword evidence="2" id="KW-1185">Reference proteome</keyword>
<dbReference type="HOGENOM" id="CLU_2258180_0_0_0"/>
<dbReference type="STRING" id="1499967.U27_03438"/>